<dbReference type="KEGG" id="chh:A0O34_17595"/>
<keyword evidence="3" id="KW-1185">Reference proteome</keyword>
<organism evidence="2 3">
    <name type="scientific">Chryseobacterium glaciei</name>
    <dbReference type="NCBI Taxonomy" id="1685010"/>
    <lineage>
        <taxon>Bacteria</taxon>
        <taxon>Pseudomonadati</taxon>
        <taxon>Bacteroidota</taxon>
        <taxon>Flavobacteriia</taxon>
        <taxon>Flavobacteriales</taxon>
        <taxon>Weeksellaceae</taxon>
        <taxon>Chryseobacterium group</taxon>
        <taxon>Chryseobacterium</taxon>
    </lineage>
</organism>
<dbReference type="OrthoDB" id="1249020at2"/>
<name>A0A172XYX1_9FLAO</name>
<evidence type="ECO:0000259" key="1">
    <source>
        <dbReference type="Pfam" id="PF25135"/>
    </source>
</evidence>
<accession>A0A172XYX1</accession>
<evidence type="ECO:0000313" key="2">
    <source>
        <dbReference type="EMBL" id="ANF52219.1"/>
    </source>
</evidence>
<dbReference type="InterPro" id="IPR056724">
    <property type="entry name" value="DUF7822"/>
</dbReference>
<protein>
    <recommendedName>
        <fullName evidence="1">DUF7822 domain-containing protein</fullName>
    </recommendedName>
</protein>
<proteinExistence type="predicted"/>
<gene>
    <name evidence="2" type="ORF">A0O34_17595</name>
</gene>
<dbReference type="STRING" id="1685010.A0O34_17595"/>
<feature type="domain" description="DUF7822" evidence="1">
    <location>
        <begin position="14"/>
        <end position="142"/>
    </location>
</feature>
<dbReference type="AlphaFoldDB" id="A0A172XYX1"/>
<evidence type="ECO:0000313" key="3">
    <source>
        <dbReference type="Proteomes" id="UP000077824"/>
    </source>
</evidence>
<sequence length="194" mass="22802">MANRSFIYTTDDYQQNPIKALGFSEYENEVHPLYLLMVAGESQMISSTVVEEIEKTAIVGNFDQGKELVLKFLELVSIYEEAYQIDSFKDFVKETKEILNQRKVKYVILENFEIVELSGNNFVSDTFQGLSEIKQEIEELYAKHLNGNLCAENIRESEFYNDFDDTSIEWGEIDRDDIDWTNFWSENLYYNLQK</sequence>
<reference evidence="2 3" key="1">
    <citation type="submission" date="2016-04" db="EMBL/GenBank/DDBJ databases">
        <title>Complete Genome Sequence of Chryseobacterium sp. IHBB 10212.</title>
        <authorList>
            <person name="Pal M."/>
            <person name="Swarnkar M.K."/>
            <person name="Kaushal K."/>
            <person name="Chhibber S."/>
            <person name="Singh A.K."/>
            <person name="Gulati A."/>
        </authorList>
    </citation>
    <scope>NUCLEOTIDE SEQUENCE [LARGE SCALE GENOMIC DNA]</scope>
    <source>
        <strain evidence="2 3">IHBB 10212</strain>
    </source>
</reference>
<dbReference type="RefSeq" id="WP_066757555.1">
    <property type="nucleotide sequence ID" value="NZ_CP015199.1"/>
</dbReference>
<dbReference type="Pfam" id="PF25135">
    <property type="entry name" value="DUF7822"/>
    <property type="match status" value="1"/>
</dbReference>
<dbReference type="Proteomes" id="UP000077824">
    <property type="component" value="Chromosome"/>
</dbReference>
<dbReference type="EMBL" id="CP015199">
    <property type="protein sequence ID" value="ANF52219.1"/>
    <property type="molecule type" value="Genomic_DNA"/>
</dbReference>